<sequence length="302" mass="33300">MTGPSAVVIADSTCEGSVRLTTMEIRFHRFILPQLNSHRVFSRNSSSSRAIPVSRQLANLGDQRAAPLSWPAEKRGMQGGLALEDPTEAQAIWHDLGKVATEAAEALQATGLHKSVTNRVLEPFMWHTSVVTSTAWGNFFLQRDSELAQPEVRALAQAMAVALAGSTPRQLRAGEWHLPYVSERDAGLADSPFDDQPDLLPRISAARCARTSYLTHDGRSDPSADLKLFDKLISADPPHWSPLEHVATPWPENRAQGELRFTDRHGARQELPLTHLPRVGNLLGWRSLRTEVEAAQGARTFT</sequence>
<dbReference type="Gene3D" id="3.30.1360.170">
    <property type="match status" value="1"/>
</dbReference>
<protein>
    <submittedName>
        <fullName evidence="5">Thymidylate synthase complementing protein</fullName>
    </submittedName>
</protein>
<keyword evidence="6" id="KW-1185">Reference proteome</keyword>
<evidence type="ECO:0000313" key="6">
    <source>
        <dbReference type="Proteomes" id="UP000199352"/>
    </source>
</evidence>
<dbReference type="InterPro" id="IPR003669">
    <property type="entry name" value="Thymidylate_synthase_ThyX"/>
</dbReference>
<keyword evidence="1" id="KW-0808">Transferase</keyword>
<name>A0A1H9WQN5_9PSEU</name>
<evidence type="ECO:0000256" key="4">
    <source>
        <dbReference type="ARBA" id="ARBA00022827"/>
    </source>
</evidence>
<evidence type="ECO:0000313" key="5">
    <source>
        <dbReference type="EMBL" id="SES36134.1"/>
    </source>
</evidence>
<keyword evidence="4" id="KW-0274">FAD</keyword>
<dbReference type="PROSITE" id="PS51331">
    <property type="entry name" value="THYX"/>
    <property type="match status" value="1"/>
</dbReference>
<evidence type="ECO:0000256" key="1">
    <source>
        <dbReference type="ARBA" id="ARBA00022603"/>
    </source>
</evidence>
<keyword evidence="2" id="KW-0285">Flavoprotein</keyword>
<dbReference type="GO" id="GO:0006231">
    <property type="term" value="P:dTMP biosynthetic process"/>
    <property type="evidence" value="ECO:0007669"/>
    <property type="project" value="InterPro"/>
</dbReference>
<evidence type="ECO:0000256" key="2">
    <source>
        <dbReference type="ARBA" id="ARBA00022630"/>
    </source>
</evidence>
<keyword evidence="3" id="KW-0545">Nucleotide biosynthesis</keyword>
<dbReference type="GO" id="GO:0050797">
    <property type="term" value="F:thymidylate synthase (FAD) activity"/>
    <property type="evidence" value="ECO:0007669"/>
    <property type="project" value="InterPro"/>
</dbReference>
<dbReference type="STRING" id="402600.SAMN05216188_13926"/>
<dbReference type="EMBL" id="FOFR01000039">
    <property type="protein sequence ID" value="SES36134.1"/>
    <property type="molecule type" value="Genomic_DNA"/>
</dbReference>
<reference evidence="6" key="1">
    <citation type="submission" date="2016-10" db="EMBL/GenBank/DDBJ databases">
        <authorList>
            <person name="Varghese N."/>
            <person name="Submissions S."/>
        </authorList>
    </citation>
    <scope>NUCLEOTIDE SEQUENCE [LARGE SCALE GENOMIC DNA]</scope>
    <source>
        <strain evidence="6">CGMCC 4.3525</strain>
    </source>
</reference>
<keyword evidence="1" id="KW-0489">Methyltransferase</keyword>
<dbReference type="Proteomes" id="UP000199352">
    <property type="component" value="Unassembled WGS sequence"/>
</dbReference>
<dbReference type="InterPro" id="IPR036098">
    <property type="entry name" value="Thymidylate_synthase_ThyX_sf"/>
</dbReference>
<organism evidence="5 6">
    <name type="scientific">Lentzea xinjiangensis</name>
    <dbReference type="NCBI Taxonomy" id="402600"/>
    <lineage>
        <taxon>Bacteria</taxon>
        <taxon>Bacillati</taxon>
        <taxon>Actinomycetota</taxon>
        <taxon>Actinomycetes</taxon>
        <taxon>Pseudonocardiales</taxon>
        <taxon>Pseudonocardiaceae</taxon>
        <taxon>Lentzea</taxon>
    </lineage>
</organism>
<proteinExistence type="predicted"/>
<evidence type="ECO:0000256" key="3">
    <source>
        <dbReference type="ARBA" id="ARBA00022727"/>
    </source>
</evidence>
<dbReference type="GO" id="GO:0050660">
    <property type="term" value="F:flavin adenine dinucleotide binding"/>
    <property type="evidence" value="ECO:0007669"/>
    <property type="project" value="InterPro"/>
</dbReference>
<accession>A0A1H9WQN5</accession>
<gene>
    <name evidence="5" type="ORF">SAMN05216188_13926</name>
</gene>
<dbReference type="GO" id="GO:0032259">
    <property type="term" value="P:methylation"/>
    <property type="evidence" value="ECO:0007669"/>
    <property type="project" value="UniProtKB-KW"/>
</dbReference>
<dbReference type="SUPFAM" id="SSF69796">
    <property type="entry name" value="Thymidylate synthase-complementing protein Thy1"/>
    <property type="match status" value="1"/>
</dbReference>
<dbReference type="AlphaFoldDB" id="A0A1H9WQN5"/>
<dbReference type="Pfam" id="PF02511">
    <property type="entry name" value="Thy1"/>
    <property type="match status" value="1"/>
</dbReference>